<feature type="binding site" evidence="5">
    <location>
        <position position="313"/>
    </location>
    <ligand>
        <name>S-adenosyl-L-methionine</name>
        <dbReference type="ChEBI" id="CHEBI:59789"/>
    </ligand>
</feature>
<sequence>MLRRLGSSRLLSCNLSSGPDHGQELSRETRKVPTKQFQRRWSRGLDSAAYKRWELRKCSDPRSRRALVLSPVCNLILDHFDKQYTEELGPIWPSTRAVLLNPGCWQYGVMLNRFTSVSELKRRLQGHGFTPLLPHPNSPSAVSPAPTPHLPPTPQIHSSQHHLSFTETFPNYADISLPQPNAVISQPYSLDDSLHQLNTGPHPFPSPSLQCFIHPSAVRFPSPPHRQGQLKPYYLLNAASLLPVLALGVKDGDRVLDLCSAPGGKALAIIQAANPALLCCNEVDPHRRDWLAKTLESFIPQSLSSAITVSNQDGRIFGQTEAGMYDKVLVDAPCSNDRSWLFSSGGGEQRGCLRLKERARLPTLQMELLRSALAAVRPGGVVVYSTCTLSRSENQDVVKAVLNTFPGAELDDLEEEVVLPLQQHFTFAPPCRPHALLSPTLLGHTPSCGLLVVPHPGQTWGPMFLSRIKRTH</sequence>
<dbReference type="Proteomes" id="UP000265140">
    <property type="component" value="Chromosome 22"/>
</dbReference>
<dbReference type="Gene3D" id="6.20.240.40">
    <property type="match status" value="1"/>
</dbReference>
<dbReference type="Gene3D" id="3.40.50.150">
    <property type="entry name" value="Vaccinia Virus protein VP39"/>
    <property type="match status" value="1"/>
</dbReference>
<dbReference type="InterPro" id="IPR049560">
    <property type="entry name" value="MeTrfase_RsmB-F_NOP2_cat"/>
</dbReference>
<keyword evidence="9" id="KW-1185">Reference proteome</keyword>
<keyword evidence="4 5" id="KW-0694">RNA-binding</keyword>
<feature type="domain" description="SAM-dependent MTase RsmB/NOP-type" evidence="7">
    <location>
        <begin position="169"/>
        <end position="471"/>
    </location>
</feature>
<name>A0AAY5KLQ7_ESOLU</name>
<dbReference type="GO" id="GO:0031167">
    <property type="term" value="P:rRNA methylation"/>
    <property type="evidence" value="ECO:0007669"/>
    <property type="project" value="TreeGrafter"/>
</dbReference>
<evidence type="ECO:0000256" key="5">
    <source>
        <dbReference type="PROSITE-ProRule" id="PRU01023"/>
    </source>
</evidence>
<organism evidence="8 9">
    <name type="scientific">Esox lucius</name>
    <name type="common">Northern pike</name>
    <dbReference type="NCBI Taxonomy" id="8010"/>
    <lineage>
        <taxon>Eukaryota</taxon>
        <taxon>Metazoa</taxon>
        <taxon>Chordata</taxon>
        <taxon>Craniata</taxon>
        <taxon>Vertebrata</taxon>
        <taxon>Euteleostomi</taxon>
        <taxon>Actinopterygii</taxon>
        <taxon>Neopterygii</taxon>
        <taxon>Teleostei</taxon>
        <taxon>Protacanthopterygii</taxon>
        <taxon>Esociformes</taxon>
        <taxon>Esocidae</taxon>
        <taxon>Esox</taxon>
    </lineage>
</organism>
<evidence type="ECO:0000256" key="2">
    <source>
        <dbReference type="ARBA" id="ARBA00022679"/>
    </source>
</evidence>
<dbReference type="Pfam" id="PF01189">
    <property type="entry name" value="Methyltr_RsmB-F"/>
    <property type="match status" value="1"/>
</dbReference>
<evidence type="ECO:0000313" key="8">
    <source>
        <dbReference type="Ensembl" id="ENSELUP00000089661.1"/>
    </source>
</evidence>
<dbReference type="SUPFAM" id="SSF53335">
    <property type="entry name" value="S-adenosyl-L-methionine-dependent methyltransferases"/>
    <property type="match status" value="1"/>
</dbReference>
<keyword evidence="2 5" id="KW-0808">Transferase</keyword>
<dbReference type="Ensembl" id="ENSELUT00000107972.1">
    <property type="protein sequence ID" value="ENSELUP00000089661.1"/>
    <property type="gene ID" value="ENSELUG00000002921.3"/>
</dbReference>
<evidence type="ECO:0000256" key="6">
    <source>
        <dbReference type="SAM" id="MobiDB-lite"/>
    </source>
</evidence>
<feature type="region of interest" description="Disordered" evidence="6">
    <location>
        <begin position="14"/>
        <end position="33"/>
    </location>
</feature>
<dbReference type="GO" id="GO:0005762">
    <property type="term" value="C:mitochondrial large ribosomal subunit"/>
    <property type="evidence" value="ECO:0007669"/>
    <property type="project" value="TreeGrafter"/>
</dbReference>
<dbReference type="GO" id="GO:0003723">
    <property type="term" value="F:RNA binding"/>
    <property type="evidence" value="ECO:0007669"/>
    <property type="project" value="UniProtKB-UniRule"/>
</dbReference>
<evidence type="ECO:0000256" key="1">
    <source>
        <dbReference type="ARBA" id="ARBA00022603"/>
    </source>
</evidence>
<feature type="binding site" evidence="5">
    <location>
        <position position="282"/>
    </location>
    <ligand>
        <name>S-adenosyl-L-methionine</name>
        <dbReference type="ChEBI" id="CHEBI:59789"/>
    </ligand>
</feature>
<dbReference type="InterPro" id="IPR029063">
    <property type="entry name" value="SAM-dependent_MTases_sf"/>
</dbReference>
<dbReference type="InterPro" id="IPR023267">
    <property type="entry name" value="RCMT"/>
</dbReference>
<feature type="binding site" evidence="5">
    <location>
        <position position="331"/>
    </location>
    <ligand>
        <name>S-adenosyl-L-methionine</name>
        <dbReference type="ChEBI" id="CHEBI:59789"/>
    </ligand>
</feature>
<accession>A0AAY5KLQ7</accession>
<protein>
    <recommendedName>
        <fullName evidence="7">SAM-dependent MTase RsmB/NOP-type domain-containing protein</fullName>
    </recommendedName>
</protein>
<reference evidence="8" key="3">
    <citation type="submission" date="2025-09" db="UniProtKB">
        <authorList>
            <consortium name="Ensembl"/>
        </authorList>
    </citation>
    <scope>IDENTIFICATION</scope>
</reference>
<gene>
    <name evidence="8" type="primary">NSUN3</name>
</gene>
<evidence type="ECO:0000259" key="7">
    <source>
        <dbReference type="PROSITE" id="PS51686"/>
    </source>
</evidence>
<dbReference type="GO" id="GO:0008173">
    <property type="term" value="F:RNA methyltransferase activity"/>
    <property type="evidence" value="ECO:0007669"/>
    <property type="project" value="InterPro"/>
</dbReference>
<feature type="binding site" evidence="5">
    <location>
        <begin position="259"/>
        <end position="265"/>
    </location>
    <ligand>
        <name>S-adenosyl-L-methionine</name>
        <dbReference type="ChEBI" id="CHEBI:59789"/>
    </ligand>
</feature>
<dbReference type="PRINTS" id="PR02008">
    <property type="entry name" value="RCMTFAMILY"/>
</dbReference>
<feature type="active site" description="Nucleophile" evidence="5">
    <location>
        <position position="387"/>
    </location>
</feature>
<dbReference type="AlphaFoldDB" id="A0AAY5KLQ7"/>
<keyword evidence="3 5" id="KW-0949">S-adenosyl-L-methionine</keyword>
<dbReference type="CDD" id="cd02440">
    <property type="entry name" value="AdoMet_MTases"/>
    <property type="match status" value="1"/>
</dbReference>
<proteinExistence type="inferred from homology"/>
<dbReference type="PROSITE" id="PS51686">
    <property type="entry name" value="SAM_MT_RSMB_NOP"/>
    <property type="match status" value="1"/>
</dbReference>
<comment type="similarity">
    <text evidence="5">Belongs to the class I-like SAM-binding methyltransferase superfamily. RsmB/NOP family.</text>
</comment>
<feature type="compositionally biased region" description="Basic and acidic residues" evidence="6">
    <location>
        <begin position="21"/>
        <end position="31"/>
    </location>
</feature>
<dbReference type="InterPro" id="IPR001678">
    <property type="entry name" value="MeTrfase_RsmB-F_NOP2_dom"/>
</dbReference>
<reference evidence="8" key="2">
    <citation type="submission" date="2025-08" db="UniProtKB">
        <authorList>
            <consortium name="Ensembl"/>
        </authorList>
    </citation>
    <scope>IDENTIFICATION</scope>
</reference>
<keyword evidence="1 5" id="KW-0489">Methyltransferase</keyword>
<dbReference type="PANTHER" id="PTHR22808">
    <property type="entry name" value="NCL1 YEAST -RELATED NOL1/NOP2/FMU SUN DOMAIN-CONTAINING"/>
    <property type="match status" value="1"/>
</dbReference>
<dbReference type="PANTHER" id="PTHR22808:SF8">
    <property type="entry name" value="TRNA (CYTOSINE(34)-C(5))-METHYLTRANSFERASE, MITOCHONDRIAL"/>
    <property type="match status" value="1"/>
</dbReference>
<evidence type="ECO:0000313" key="9">
    <source>
        <dbReference type="Proteomes" id="UP000265140"/>
    </source>
</evidence>
<evidence type="ECO:0000256" key="3">
    <source>
        <dbReference type="ARBA" id="ARBA00022691"/>
    </source>
</evidence>
<dbReference type="GeneTree" id="ENSGT00940000153665"/>
<evidence type="ECO:0000256" key="4">
    <source>
        <dbReference type="ARBA" id="ARBA00022884"/>
    </source>
</evidence>
<reference evidence="8 9" key="1">
    <citation type="submission" date="2020-02" db="EMBL/GenBank/DDBJ databases">
        <title>Esox lucius (northern pike) genome, fEsoLuc1, primary haplotype.</title>
        <authorList>
            <person name="Myers G."/>
            <person name="Karagic N."/>
            <person name="Meyer A."/>
            <person name="Pippel M."/>
            <person name="Reichard M."/>
            <person name="Winkler S."/>
            <person name="Tracey A."/>
            <person name="Sims Y."/>
            <person name="Howe K."/>
            <person name="Rhie A."/>
            <person name="Formenti G."/>
            <person name="Durbin R."/>
            <person name="Fedrigo O."/>
            <person name="Jarvis E.D."/>
        </authorList>
    </citation>
    <scope>NUCLEOTIDE SEQUENCE [LARGE SCALE GENOMIC DNA]</scope>
</reference>